<protein>
    <recommendedName>
        <fullName evidence="1">Endonuclease/exonuclease/phosphatase domain-containing protein</fullName>
    </recommendedName>
</protein>
<accession>A0A382YU40</accession>
<feature type="domain" description="Endonuclease/exonuclease/phosphatase" evidence="1">
    <location>
        <begin position="29"/>
        <end position="184"/>
    </location>
</feature>
<dbReference type="Gene3D" id="3.60.10.10">
    <property type="entry name" value="Endonuclease/exonuclease/phosphatase"/>
    <property type="match status" value="1"/>
</dbReference>
<dbReference type="PANTHER" id="PTHR14859:SF1">
    <property type="entry name" value="PGAP2-INTERACTING PROTEIN"/>
    <property type="match status" value="1"/>
</dbReference>
<dbReference type="GO" id="GO:0016020">
    <property type="term" value="C:membrane"/>
    <property type="evidence" value="ECO:0007669"/>
    <property type="project" value="GOC"/>
</dbReference>
<evidence type="ECO:0000259" key="1">
    <source>
        <dbReference type="Pfam" id="PF03372"/>
    </source>
</evidence>
<feature type="non-terminal residue" evidence="2">
    <location>
        <position position="194"/>
    </location>
</feature>
<proteinExistence type="predicted"/>
<dbReference type="InterPro" id="IPR051916">
    <property type="entry name" value="GPI-anchor_lipid_remodeler"/>
</dbReference>
<dbReference type="InterPro" id="IPR005135">
    <property type="entry name" value="Endo/exonuclease/phosphatase"/>
</dbReference>
<dbReference type="EMBL" id="UINC01178570">
    <property type="protein sequence ID" value="SVD86796.1"/>
    <property type="molecule type" value="Genomic_DNA"/>
</dbReference>
<evidence type="ECO:0000313" key="2">
    <source>
        <dbReference type="EMBL" id="SVD86796.1"/>
    </source>
</evidence>
<sequence>MVIWTHNAYWFQGAPSLWREERQEPHPEALKALIDLYRSLDADVLCLQEVPTEQVAQQVGDDLGMSVTFAAGGERTMYGGAILWREGLAAQVQDLSQMPTSLGCRFERICMVMTLNVDDSSVDICNVHLSSNRFAPQSNGEPVRLAELETLFAQIEAPSIIAGDFNARPDSTVYEMMRSRGYEDPHTGMVQEID</sequence>
<dbReference type="GO" id="GO:0003824">
    <property type="term" value="F:catalytic activity"/>
    <property type="evidence" value="ECO:0007669"/>
    <property type="project" value="InterPro"/>
</dbReference>
<name>A0A382YU40_9ZZZZ</name>
<dbReference type="InterPro" id="IPR036691">
    <property type="entry name" value="Endo/exonu/phosph_ase_sf"/>
</dbReference>
<dbReference type="Pfam" id="PF03372">
    <property type="entry name" value="Exo_endo_phos"/>
    <property type="match status" value="1"/>
</dbReference>
<dbReference type="PANTHER" id="PTHR14859">
    <property type="entry name" value="CALCOFLUOR WHITE HYPERSENSITIVE PROTEIN PRECURSOR"/>
    <property type="match status" value="1"/>
</dbReference>
<dbReference type="GO" id="GO:0006506">
    <property type="term" value="P:GPI anchor biosynthetic process"/>
    <property type="evidence" value="ECO:0007669"/>
    <property type="project" value="TreeGrafter"/>
</dbReference>
<reference evidence="2" key="1">
    <citation type="submission" date="2018-05" db="EMBL/GenBank/DDBJ databases">
        <authorList>
            <person name="Lanie J.A."/>
            <person name="Ng W.-L."/>
            <person name="Kazmierczak K.M."/>
            <person name="Andrzejewski T.M."/>
            <person name="Davidsen T.M."/>
            <person name="Wayne K.J."/>
            <person name="Tettelin H."/>
            <person name="Glass J.I."/>
            <person name="Rusch D."/>
            <person name="Podicherti R."/>
            <person name="Tsui H.-C.T."/>
            <person name="Winkler M.E."/>
        </authorList>
    </citation>
    <scope>NUCLEOTIDE SEQUENCE</scope>
</reference>
<organism evidence="2">
    <name type="scientific">marine metagenome</name>
    <dbReference type="NCBI Taxonomy" id="408172"/>
    <lineage>
        <taxon>unclassified sequences</taxon>
        <taxon>metagenomes</taxon>
        <taxon>ecological metagenomes</taxon>
    </lineage>
</organism>
<dbReference type="AlphaFoldDB" id="A0A382YU40"/>
<dbReference type="SUPFAM" id="SSF56219">
    <property type="entry name" value="DNase I-like"/>
    <property type="match status" value="1"/>
</dbReference>
<gene>
    <name evidence="2" type="ORF">METZ01_LOCUS439650</name>
</gene>